<sequence>MNKAIFLDRDGVLNHEIYDYITRVEDFEILEYQIPPLKRLFDEGYLLIVITNQGGIALKRYTEQELGIMHQMLRNAFVQKSADIAAFYYCKHHPTVSACECRKPGSKMLLDAIDMFEIDPALSVMIGDKPRDVEAAIGAGVKGIEIVPDEQIDYDLVKKVLAGTEMRTNSAGLLKLMAEKKS</sequence>
<feature type="binding site" evidence="10">
    <location>
        <position position="92"/>
    </location>
    <ligand>
        <name>Zn(2+)</name>
        <dbReference type="ChEBI" id="CHEBI:29105"/>
    </ligand>
</feature>
<keyword evidence="3 10" id="KW-0479">Metal-binding</keyword>
<evidence type="ECO:0000313" key="12">
    <source>
        <dbReference type="Proteomes" id="UP000307244"/>
    </source>
</evidence>
<protein>
    <recommendedName>
        <fullName evidence="6 7">D,D-heptose 1,7-bisphosphate phosphatase</fullName>
        <ecNumber evidence="7">3.1.3.-</ecNumber>
    </recommendedName>
</protein>
<dbReference type="Gene3D" id="3.40.50.1000">
    <property type="entry name" value="HAD superfamily/HAD-like"/>
    <property type="match status" value="1"/>
</dbReference>
<dbReference type="RefSeq" id="WP_136834850.1">
    <property type="nucleotide sequence ID" value="NZ_SWBQ01000001.1"/>
</dbReference>
<dbReference type="InterPro" id="IPR004446">
    <property type="entry name" value="Heptose_bisP_phosphatase"/>
</dbReference>
<evidence type="ECO:0000256" key="3">
    <source>
        <dbReference type="ARBA" id="ARBA00022723"/>
    </source>
</evidence>
<dbReference type="SUPFAM" id="SSF56784">
    <property type="entry name" value="HAD-like"/>
    <property type="match status" value="1"/>
</dbReference>
<dbReference type="InterPro" id="IPR006549">
    <property type="entry name" value="HAD-SF_hydro_IIIA"/>
</dbReference>
<dbReference type="GO" id="GO:0005737">
    <property type="term" value="C:cytoplasm"/>
    <property type="evidence" value="ECO:0007669"/>
    <property type="project" value="UniProtKB-SubCell"/>
</dbReference>
<evidence type="ECO:0000313" key="11">
    <source>
        <dbReference type="EMBL" id="TKC09439.1"/>
    </source>
</evidence>
<dbReference type="NCBIfam" id="TIGR01662">
    <property type="entry name" value="HAD-SF-IIIA"/>
    <property type="match status" value="1"/>
</dbReference>
<keyword evidence="12" id="KW-1185">Reference proteome</keyword>
<name>A0A4U1CTX5_9SPHI</name>
<dbReference type="GO" id="GO:0016791">
    <property type="term" value="F:phosphatase activity"/>
    <property type="evidence" value="ECO:0007669"/>
    <property type="project" value="InterPro"/>
</dbReference>
<feature type="binding site" evidence="10">
    <location>
        <position position="10"/>
    </location>
    <ligand>
        <name>Mg(2+)</name>
        <dbReference type="ChEBI" id="CHEBI:18420"/>
    </ligand>
</feature>
<feature type="site" description="Contributes to substrate recognition" evidence="9">
    <location>
        <position position="102"/>
    </location>
</feature>
<feature type="binding site" evidence="10">
    <location>
        <position position="99"/>
    </location>
    <ligand>
        <name>Zn(2+)</name>
        <dbReference type="ChEBI" id="CHEBI:29105"/>
    </ligand>
</feature>
<comment type="subcellular location">
    <subcellularLocation>
        <location evidence="1 7">Cytoplasm</location>
    </subcellularLocation>
</comment>
<keyword evidence="5 7" id="KW-0119">Carbohydrate metabolism</keyword>
<evidence type="ECO:0000256" key="10">
    <source>
        <dbReference type="PIRSR" id="PIRSR004682-4"/>
    </source>
</evidence>
<reference evidence="11 12" key="1">
    <citation type="submission" date="2019-04" db="EMBL/GenBank/DDBJ databases">
        <title>Pedobacter sp. RP-3-15 sp. nov., isolated from Arctic soil.</title>
        <authorList>
            <person name="Dahal R.H."/>
            <person name="Kim D.-U."/>
        </authorList>
    </citation>
    <scope>NUCLEOTIDE SEQUENCE [LARGE SCALE GENOMIC DNA]</scope>
    <source>
        <strain evidence="11 12">RP-3-15</strain>
    </source>
</reference>
<evidence type="ECO:0000256" key="9">
    <source>
        <dbReference type="PIRSR" id="PIRSR004682-3"/>
    </source>
</evidence>
<dbReference type="GO" id="GO:0005975">
    <property type="term" value="P:carbohydrate metabolic process"/>
    <property type="evidence" value="ECO:0007669"/>
    <property type="project" value="InterPro"/>
</dbReference>
<feature type="site" description="Stabilizes the phosphoryl group" evidence="9">
    <location>
        <position position="51"/>
    </location>
</feature>
<dbReference type="GO" id="GO:0046872">
    <property type="term" value="F:metal ion binding"/>
    <property type="evidence" value="ECO:0007669"/>
    <property type="project" value="UniProtKB-KW"/>
</dbReference>
<keyword evidence="10" id="KW-0460">Magnesium</keyword>
<evidence type="ECO:0000256" key="7">
    <source>
        <dbReference type="PIRNR" id="PIRNR004682"/>
    </source>
</evidence>
<proteinExistence type="inferred from homology"/>
<dbReference type="OrthoDB" id="9813880at2"/>
<evidence type="ECO:0000256" key="5">
    <source>
        <dbReference type="ARBA" id="ARBA00023277"/>
    </source>
</evidence>
<feature type="binding site" evidence="10">
    <location>
        <position position="90"/>
    </location>
    <ligand>
        <name>Zn(2+)</name>
        <dbReference type="ChEBI" id="CHEBI:29105"/>
    </ligand>
</feature>
<dbReference type="NCBIfam" id="TIGR01656">
    <property type="entry name" value="Histidinol-ppas"/>
    <property type="match status" value="1"/>
</dbReference>
<comment type="cofactor">
    <cofactor evidence="10">
        <name>Mg(2+)</name>
        <dbReference type="ChEBI" id="CHEBI:18420"/>
    </cofactor>
</comment>
<feature type="active site" description="Nucleophile" evidence="8">
    <location>
        <position position="8"/>
    </location>
</feature>
<dbReference type="InterPro" id="IPR023214">
    <property type="entry name" value="HAD_sf"/>
</dbReference>
<feature type="binding site" evidence="10">
    <location>
        <position position="128"/>
    </location>
    <ligand>
        <name>Mg(2+)</name>
        <dbReference type="ChEBI" id="CHEBI:18420"/>
    </ligand>
</feature>
<feature type="binding site" evidence="10">
    <location>
        <position position="101"/>
    </location>
    <ligand>
        <name>Zn(2+)</name>
        <dbReference type="ChEBI" id="CHEBI:29105"/>
    </ligand>
</feature>
<comment type="caution">
    <text evidence="11">The sequence shown here is derived from an EMBL/GenBank/DDBJ whole genome shotgun (WGS) entry which is preliminary data.</text>
</comment>
<dbReference type="Pfam" id="PF13242">
    <property type="entry name" value="Hydrolase_like"/>
    <property type="match status" value="1"/>
</dbReference>
<keyword evidence="2 7" id="KW-0963">Cytoplasm</keyword>
<keyword evidence="4 7" id="KW-0378">Hydrolase</keyword>
<keyword evidence="10" id="KW-0862">Zinc</keyword>
<dbReference type="InterPro" id="IPR006543">
    <property type="entry name" value="Histidinol-phos"/>
</dbReference>
<feature type="binding site" evidence="10">
    <location>
        <position position="8"/>
    </location>
    <ligand>
        <name>Mg(2+)</name>
        <dbReference type="ChEBI" id="CHEBI:18420"/>
    </ligand>
</feature>
<accession>A0A4U1CTX5</accession>
<feature type="binding site" evidence="10">
    <location>
        <position position="129"/>
    </location>
    <ligand>
        <name>Mg(2+)</name>
        <dbReference type="ChEBI" id="CHEBI:18420"/>
    </ligand>
</feature>
<dbReference type="PANTHER" id="PTHR42891">
    <property type="entry name" value="D-GLYCERO-BETA-D-MANNO-HEPTOSE-1,7-BISPHOSPHATE 7-PHOSPHATASE"/>
    <property type="match status" value="1"/>
</dbReference>
<comment type="cofactor">
    <cofactor evidence="10">
        <name>Zn(2+)</name>
        <dbReference type="ChEBI" id="CHEBI:29105"/>
    </cofactor>
</comment>
<evidence type="ECO:0000256" key="1">
    <source>
        <dbReference type="ARBA" id="ARBA00004496"/>
    </source>
</evidence>
<feature type="site" description="Stabilizes the phosphoryl group" evidence="9">
    <location>
        <position position="103"/>
    </location>
</feature>
<dbReference type="AlphaFoldDB" id="A0A4U1CTX5"/>
<feature type="active site" description="Proton donor" evidence="8">
    <location>
        <position position="10"/>
    </location>
</feature>
<dbReference type="EMBL" id="SWBQ01000001">
    <property type="protein sequence ID" value="TKC09439.1"/>
    <property type="molecule type" value="Genomic_DNA"/>
</dbReference>
<dbReference type="Proteomes" id="UP000307244">
    <property type="component" value="Unassembled WGS sequence"/>
</dbReference>
<organism evidence="11 12">
    <name type="scientific">Pedobacter frigoris</name>
    <dbReference type="NCBI Taxonomy" id="2571272"/>
    <lineage>
        <taxon>Bacteria</taxon>
        <taxon>Pseudomonadati</taxon>
        <taxon>Bacteroidota</taxon>
        <taxon>Sphingobacteriia</taxon>
        <taxon>Sphingobacteriales</taxon>
        <taxon>Sphingobacteriaceae</taxon>
        <taxon>Pedobacter</taxon>
    </lineage>
</organism>
<evidence type="ECO:0000256" key="6">
    <source>
        <dbReference type="ARBA" id="ARBA00031828"/>
    </source>
</evidence>
<dbReference type="PANTHER" id="PTHR42891:SF1">
    <property type="entry name" value="D-GLYCERO-BETA-D-MANNO-HEPTOSE-1,7-BISPHOSPHATE 7-PHOSPHATASE"/>
    <property type="match status" value="1"/>
</dbReference>
<evidence type="ECO:0000256" key="8">
    <source>
        <dbReference type="PIRSR" id="PIRSR004682-1"/>
    </source>
</evidence>
<dbReference type="EC" id="3.1.3.-" evidence="7"/>
<comment type="similarity">
    <text evidence="7">Belongs to the gmhB family.</text>
</comment>
<dbReference type="PIRSF" id="PIRSF004682">
    <property type="entry name" value="GmhB"/>
    <property type="match status" value="1"/>
</dbReference>
<gene>
    <name evidence="11" type="ORF">FA047_04925</name>
</gene>
<evidence type="ECO:0000256" key="4">
    <source>
        <dbReference type="ARBA" id="ARBA00022801"/>
    </source>
</evidence>
<evidence type="ECO:0000256" key="2">
    <source>
        <dbReference type="ARBA" id="ARBA00022490"/>
    </source>
</evidence>
<dbReference type="InterPro" id="IPR036412">
    <property type="entry name" value="HAD-like_sf"/>
</dbReference>